<dbReference type="PANTHER" id="PTHR47810:SF1">
    <property type="entry name" value="DNA LIGASE B"/>
    <property type="match status" value="1"/>
</dbReference>
<dbReference type="Pfam" id="PF01068">
    <property type="entry name" value="DNA_ligase_A_M"/>
    <property type="match status" value="1"/>
</dbReference>
<feature type="domain" description="SWIM-type" evidence="8">
    <location>
        <begin position="256"/>
        <end position="296"/>
    </location>
</feature>
<dbReference type="Gene3D" id="3.30.1490.70">
    <property type="match status" value="1"/>
</dbReference>
<name>A0A5C3QXL4_9AGAR</name>
<evidence type="ECO:0000256" key="1">
    <source>
        <dbReference type="ARBA" id="ARBA00001968"/>
    </source>
</evidence>
<keyword evidence="3" id="KW-0235">DNA replication</keyword>
<feature type="compositionally biased region" description="Basic residues" evidence="7">
    <location>
        <begin position="459"/>
        <end position="469"/>
    </location>
</feature>
<dbReference type="PROSITE" id="PS00333">
    <property type="entry name" value="DNA_LIGASE_A2"/>
    <property type="match status" value="1"/>
</dbReference>
<evidence type="ECO:0000256" key="3">
    <source>
        <dbReference type="ARBA" id="ARBA00022705"/>
    </source>
</evidence>
<dbReference type="STRING" id="1884261.A0A5C3QXL4"/>
<organism evidence="9 10">
    <name type="scientific">Pterulicium gracile</name>
    <dbReference type="NCBI Taxonomy" id="1884261"/>
    <lineage>
        <taxon>Eukaryota</taxon>
        <taxon>Fungi</taxon>
        <taxon>Dikarya</taxon>
        <taxon>Basidiomycota</taxon>
        <taxon>Agaricomycotina</taxon>
        <taxon>Agaricomycetes</taxon>
        <taxon>Agaricomycetidae</taxon>
        <taxon>Agaricales</taxon>
        <taxon>Pleurotineae</taxon>
        <taxon>Pterulaceae</taxon>
        <taxon>Pterulicium</taxon>
    </lineage>
</organism>
<keyword evidence="6" id="KW-0862">Zinc</keyword>
<keyword evidence="10" id="KW-1185">Reference proteome</keyword>
<reference evidence="9 10" key="1">
    <citation type="journal article" date="2019" name="Nat. Ecol. Evol.">
        <title>Megaphylogeny resolves global patterns of mushroom evolution.</title>
        <authorList>
            <person name="Varga T."/>
            <person name="Krizsan K."/>
            <person name="Foldi C."/>
            <person name="Dima B."/>
            <person name="Sanchez-Garcia M."/>
            <person name="Sanchez-Ramirez S."/>
            <person name="Szollosi G.J."/>
            <person name="Szarkandi J.G."/>
            <person name="Papp V."/>
            <person name="Albert L."/>
            <person name="Andreopoulos W."/>
            <person name="Angelini C."/>
            <person name="Antonin V."/>
            <person name="Barry K.W."/>
            <person name="Bougher N.L."/>
            <person name="Buchanan P."/>
            <person name="Buyck B."/>
            <person name="Bense V."/>
            <person name="Catcheside P."/>
            <person name="Chovatia M."/>
            <person name="Cooper J."/>
            <person name="Damon W."/>
            <person name="Desjardin D."/>
            <person name="Finy P."/>
            <person name="Geml J."/>
            <person name="Haridas S."/>
            <person name="Hughes K."/>
            <person name="Justo A."/>
            <person name="Karasinski D."/>
            <person name="Kautmanova I."/>
            <person name="Kiss B."/>
            <person name="Kocsube S."/>
            <person name="Kotiranta H."/>
            <person name="LaButti K.M."/>
            <person name="Lechner B.E."/>
            <person name="Liimatainen K."/>
            <person name="Lipzen A."/>
            <person name="Lukacs Z."/>
            <person name="Mihaltcheva S."/>
            <person name="Morgado L.N."/>
            <person name="Niskanen T."/>
            <person name="Noordeloos M.E."/>
            <person name="Ohm R.A."/>
            <person name="Ortiz-Santana B."/>
            <person name="Ovrebo C."/>
            <person name="Racz N."/>
            <person name="Riley R."/>
            <person name="Savchenko A."/>
            <person name="Shiryaev A."/>
            <person name="Soop K."/>
            <person name="Spirin V."/>
            <person name="Szebenyi C."/>
            <person name="Tomsovsky M."/>
            <person name="Tulloss R.E."/>
            <person name="Uehling J."/>
            <person name="Grigoriev I.V."/>
            <person name="Vagvolgyi C."/>
            <person name="Papp T."/>
            <person name="Martin F.M."/>
            <person name="Miettinen O."/>
            <person name="Hibbett D.S."/>
            <person name="Nagy L.G."/>
        </authorList>
    </citation>
    <scope>NUCLEOTIDE SEQUENCE [LARGE SCALE GENOMIC DNA]</scope>
    <source>
        <strain evidence="9 10">CBS 309.79</strain>
    </source>
</reference>
<feature type="compositionally biased region" description="Basic and acidic residues" evidence="7">
    <location>
        <begin position="237"/>
        <end position="253"/>
    </location>
</feature>
<proteinExistence type="predicted"/>
<dbReference type="SUPFAM" id="SSF56091">
    <property type="entry name" value="DNA ligase/mRNA capping enzyme, catalytic domain"/>
    <property type="match status" value="1"/>
</dbReference>
<dbReference type="InterPro" id="IPR016059">
    <property type="entry name" value="DNA_ligase_ATP-dep_CS"/>
</dbReference>
<evidence type="ECO:0000256" key="5">
    <source>
        <dbReference type="ARBA" id="ARBA00023204"/>
    </source>
</evidence>
<dbReference type="Gene3D" id="2.40.50.140">
    <property type="entry name" value="Nucleic acid-binding proteins"/>
    <property type="match status" value="1"/>
</dbReference>
<keyword evidence="6" id="KW-0863">Zinc-finger</keyword>
<dbReference type="InterPro" id="IPR012340">
    <property type="entry name" value="NA-bd_OB-fold"/>
</dbReference>
<dbReference type="InterPro" id="IPR007527">
    <property type="entry name" value="Znf_SWIM"/>
</dbReference>
<accession>A0A5C3QXL4</accession>
<evidence type="ECO:0000313" key="9">
    <source>
        <dbReference type="EMBL" id="TFL05520.1"/>
    </source>
</evidence>
<evidence type="ECO:0000256" key="7">
    <source>
        <dbReference type="SAM" id="MobiDB-lite"/>
    </source>
</evidence>
<evidence type="ECO:0000313" key="10">
    <source>
        <dbReference type="Proteomes" id="UP000305067"/>
    </source>
</evidence>
<dbReference type="InterPro" id="IPR029319">
    <property type="entry name" value="DNA_ligase_OB"/>
</dbReference>
<dbReference type="InterPro" id="IPR050326">
    <property type="entry name" value="NAD_dep_DNA_ligaseB"/>
</dbReference>
<dbReference type="Gene3D" id="3.30.470.30">
    <property type="entry name" value="DNA ligase/mRNA capping enzyme"/>
    <property type="match status" value="1"/>
</dbReference>
<dbReference type="NCBIfam" id="NF006592">
    <property type="entry name" value="PRK09125.1"/>
    <property type="match status" value="1"/>
</dbReference>
<keyword evidence="4" id="KW-0227">DNA damage</keyword>
<keyword evidence="5" id="KW-0234">DNA repair</keyword>
<dbReference type="OrthoDB" id="411785at2759"/>
<dbReference type="GO" id="GO:0006281">
    <property type="term" value="P:DNA repair"/>
    <property type="evidence" value="ECO:0007669"/>
    <property type="project" value="UniProtKB-KW"/>
</dbReference>
<dbReference type="AlphaFoldDB" id="A0A5C3QXL4"/>
<feature type="domain" description="SWIM-type" evidence="8">
    <location>
        <begin position="402"/>
        <end position="442"/>
    </location>
</feature>
<evidence type="ECO:0000256" key="4">
    <source>
        <dbReference type="ARBA" id="ARBA00022763"/>
    </source>
</evidence>
<dbReference type="GO" id="GO:0006260">
    <property type="term" value="P:DNA replication"/>
    <property type="evidence" value="ECO:0007669"/>
    <property type="project" value="UniProtKB-KW"/>
</dbReference>
<sequence>MTDALAEIDGVKPNVVLAADEERQIKGSGKNPYIIKRRDDHYYCTCPAWRNQKGVATDARTCKHIKSLLGDAYEEARLRMKAGGSAPAPPKPASKKATAGSKRKKPDEDGEPEEDAKPAKRTRKPASKAVSNDDGNDAEEAKPAKRTRKPASEAVAKDADEEEEEGEKPRRSSRKPASKATPALKPASKATPAVKSKAPKKEEEDDNMDVDEDASAVVAQNVPTSDTLEFGGLKPAAHLDDGEEREVKSERGKTVYKVKRTMGHYYCTCPAWRNQSRVKVEVRSCKHLKSLLGEEYEEARTQANTHEDDEAPKTKPPSKSSKPASKASAKPPSTKKPASSKKTKDEEAPSVEKEDTINEEEEEESSPPGGDELAEINGLKPKVYMKDGETQDVKSQSSNTSYKVKRTWDHYYCSCPAWRNQGGAPVNARTCKHLKSLLGDKYEEARIKKKNPDGPAPAAKKKPASRKKKGDADDDDDDDDAGASSKAVPKLLLANKWDLEKGADPTGWWISEKLDGVRTFYDGKGMISRLGNPFTPPQWLLEKLPKDVTLDGELFGGRKNFQDTVSIVKTVNSPHWKNITFQIFDIPSSGSKPFEDRIAELKKLFGPGGSHECKEVVVVEHEKAEGRDHVLGKLKEIEDLGGEGLMLRKPGSKYEGTRSSSLLKIKTFHDAEAEVIGYAAGKGKHTGATGALQCRMESGKTFNVGTGLSDKQRKNPPKIGSIITYRFQELTRDLVPRFPSFIGEAVDKDKAKDAVLTQIQKAADPEDDEDADER</sequence>
<dbReference type="EMBL" id="ML178816">
    <property type="protein sequence ID" value="TFL05520.1"/>
    <property type="molecule type" value="Genomic_DNA"/>
</dbReference>
<dbReference type="GO" id="GO:0008270">
    <property type="term" value="F:zinc ion binding"/>
    <property type="evidence" value="ECO:0007669"/>
    <property type="project" value="UniProtKB-KW"/>
</dbReference>
<feature type="region of interest" description="Disordered" evidence="7">
    <location>
        <begin position="81"/>
        <end position="254"/>
    </location>
</feature>
<feature type="domain" description="SWIM-type" evidence="8">
    <location>
        <begin position="33"/>
        <end position="73"/>
    </location>
</feature>
<evidence type="ECO:0000256" key="2">
    <source>
        <dbReference type="ARBA" id="ARBA00022598"/>
    </source>
</evidence>
<gene>
    <name evidence="9" type="ORF">BDV98DRAFT_560169</name>
</gene>
<dbReference type="PROSITE" id="PS50966">
    <property type="entry name" value="ZF_SWIM"/>
    <property type="match status" value="3"/>
</dbReference>
<keyword evidence="2" id="KW-0436">Ligase</keyword>
<feature type="compositionally biased region" description="Acidic residues" evidence="7">
    <location>
        <begin position="203"/>
        <end position="214"/>
    </location>
</feature>
<feature type="compositionally biased region" description="Basic and acidic residues" evidence="7">
    <location>
        <begin position="342"/>
        <end position="356"/>
    </location>
</feature>
<dbReference type="PANTHER" id="PTHR47810">
    <property type="entry name" value="DNA LIGASE"/>
    <property type="match status" value="1"/>
</dbReference>
<dbReference type="CDD" id="cd08041">
    <property type="entry name" value="OBF_kDNA_ligase_like"/>
    <property type="match status" value="1"/>
</dbReference>
<feature type="compositionally biased region" description="Low complexity" evidence="7">
    <location>
        <begin position="317"/>
        <end position="337"/>
    </location>
</feature>
<dbReference type="Pfam" id="PF14743">
    <property type="entry name" value="DNA_ligase_OB_2"/>
    <property type="match status" value="1"/>
</dbReference>
<evidence type="ECO:0000259" key="8">
    <source>
        <dbReference type="PROSITE" id="PS50966"/>
    </source>
</evidence>
<dbReference type="InterPro" id="IPR012310">
    <property type="entry name" value="DNA_ligase_ATP-dep_cent"/>
</dbReference>
<dbReference type="Proteomes" id="UP000305067">
    <property type="component" value="Unassembled WGS sequence"/>
</dbReference>
<dbReference type="GO" id="GO:0003910">
    <property type="term" value="F:DNA ligase (ATP) activity"/>
    <property type="evidence" value="ECO:0007669"/>
    <property type="project" value="InterPro"/>
</dbReference>
<dbReference type="CDD" id="cd07896">
    <property type="entry name" value="Adenylation_kDNA_ligase_like"/>
    <property type="match status" value="1"/>
</dbReference>
<protein>
    <recommendedName>
        <fullName evidence="8">SWIM-type domain-containing protein</fullName>
    </recommendedName>
</protein>
<comment type="cofactor">
    <cofactor evidence="1">
        <name>a divalent metal cation</name>
        <dbReference type="ChEBI" id="CHEBI:60240"/>
    </cofactor>
</comment>
<feature type="region of interest" description="Disordered" evidence="7">
    <location>
        <begin position="296"/>
        <end position="401"/>
    </location>
</feature>
<feature type="compositionally biased region" description="Acidic residues" evidence="7">
    <location>
        <begin position="472"/>
        <end position="481"/>
    </location>
</feature>
<dbReference type="GO" id="GO:0006310">
    <property type="term" value="P:DNA recombination"/>
    <property type="evidence" value="ECO:0007669"/>
    <property type="project" value="InterPro"/>
</dbReference>
<keyword evidence="6" id="KW-0479">Metal-binding</keyword>
<evidence type="ECO:0000256" key="6">
    <source>
        <dbReference type="PROSITE-ProRule" id="PRU00325"/>
    </source>
</evidence>
<feature type="region of interest" description="Disordered" evidence="7">
    <location>
        <begin position="444"/>
        <end position="484"/>
    </location>
</feature>
<dbReference type="GO" id="GO:0005524">
    <property type="term" value="F:ATP binding"/>
    <property type="evidence" value="ECO:0007669"/>
    <property type="project" value="InterPro"/>
</dbReference>
<dbReference type="SUPFAM" id="SSF50249">
    <property type="entry name" value="Nucleic acid-binding proteins"/>
    <property type="match status" value="1"/>
</dbReference>